<dbReference type="PROSITE" id="PS00194">
    <property type="entry name" value="THIOREDOXIN_1"/>
    <property type="match status" value="1"/>
</dbReference>
<evidence type="ECO:0000256" key="2">
    <source>
        <dbReference type="ARBA" id="ARBA00022748"/>
    </source>
</evidence>
<keyword evidence="6" id="KW-1185">Reference proteome</keyword>
<dbReference type="GO" id="GO:0015036">
    <property type="term" value="F:disulfide oxidoreductase activity"/>
    <property type="evidence" value="ECO:0007669"/>
    <property type="project" value="UniProtKB-ARBA"/>
</dbReference>
<dbReference type="GO" id="GO:0017004">
    <property type="term" value="P:cytochrome complex assembly"/>
    <property type="evidence" value="ECO:0007669"/>
    <property type="project" value="UniProtKB-KW"/>
</dbReference>
<evidence type="ECO:0000256" key="1">
    <source>
        <dbReference type="ARBA" id="ARBA00004196"/>
    </source>
</evidence>
<evidence type="ECO:0000313" key="5">
    <source>
        <dbReference type="EMBL" id="MBB5686585.1"/>
    </source>
</evidence>
<organism evidence="5 6">
    <name type="scientific">Sphingobium boeckii</name>
    <dbReference type="NCBI Taxonomy" id="1082345"/>
    <lineage>
        <taxon>Bacteria</taxon>
        <taxon>Pseudomonadati</taxon>
        <taxon>Pseudomonadota</taxon>
        <taxon>Alphaproteobacteria</taxon>
        <taxon>Sphingomonadales</taxon>
        <taxon>Sphingomonadaceae</taxon>
        <taxon>Sphingobium</taxon>
    </lineage>
</organism>
<evidence type="ECO:0000313" key="6">
    <source>
        <dbReference type="Proteomes" id="UP000549617"/>
    </source>
</evidence>
<keyword evidence="5" id="KW-0413">Isomerase</keyword>
<dbReference type="PANTHER" id="PTHR42852:SF13">
    <property type="entry name" value="PROTEIN DIPZ"/>
    <property type="match status" value="1"/>
</dbReference>
<keyword evidence="2" id="KW-0201">Cytochrome c-type biogenesis</keyword>
<dbReference type="InterPro" id="IPR013766">
    <property type="entry name" value="Thioredoxin_domain"/>
</dbReference>
<dbReference type="InterPro" id="IPR013740">
    <property type="entry name" value="Redoxin"/>
</dbReference>
<dbReference type="PROSITE" id="PS51257">
    <property type="entry name" value="PROKAR_LIPOPROTEIN"/>
    <property type="match status" value="1"/>
</dbReference>
<protein>
    <submittedName>
        <fullName evidence="5">Thiol-disulfide isomerase/thioredoxin</fullName>
    </submittedName>
</protein>
<accession>A0A7W9EG15</accession>
<gene>
    <name evidence="5" type="ORF">FHS49_002609</name>
</gene>
<dbReference type="GO" id="GO:0016853">
    <property type="term" value="F:isomerase activity"/>
    <property type="evidence" value="ECO:0007669"/>
    <property type="project" value="UniProtKB-KW"/>
</dbReference>
<dbReference type="CDD" id="cd02966">
    <property type="entry name" value="TlpA_like_family"/>
    <property type="match status" value="1"/>
</dbReference>
<sequence>MRSEILLLLGALALAGCDRQSEQAPQPAENVAAPVKVEDTGKLDIENRGKAMPDAVFQDPDGEKISLGDFKGKPVLVNLWATWCVPCVKEMPTLDALAAREKDRLVVLAVSQDGNGKAVVDPWFAKNSLKMIEAYIDPEQALGDHFQTGMLPTTILYDAQGKEVWRVIGGMDWDGPRANTLLAETLGT</sequence>
<evidence type="ECO:0000256" key="3">
    <source>
        <dbReference type="ARBA" id="ARBA00023284"/>
    </source>
</evidence>
<keyword evidence="3" id="KW-0676">Redox-active center</keyword>
<comment type="caution">
    <text evidence="5">The sequence shown here is derived from an EMBL/GenBank/DDBJ whole genome shotgun (WGS) entry which is preliminary data.</text>
</comment>
<dbReference type="PANTHER" id="PTHR42852">
    <property type="entry name" value="THIOL:DISULFIDE INTERCHANGE PROTEIN DSBE"/>
    <property type="match status" value="1"/>
</dbReference>
<reference evidence="5 6" key="1">
    <citation type="submission" date="2020-08" db="EMBL/GenBank/DDBJ databases">
        <title>Genomic Encyclopedia of Type Strains, Phase IV (KMG-IV): sequencing the most valuable type-strain genomes for metagenomic binning, comparative biology and taxonomic classification.</title>
        <authorList>
            <person name="Goeker M."/>
        </authorList>
    </citation>
    <scope>NUCLEOTIDE SEQUENCE [LARGE SCALE GENOMIC DNA]</scope>
    <source>
        <strain evidence="5 6">DSM 25079</strain>
    </source>
</reference>
<dbReference type="InterPro" id="IPR050553">
    <property type="entry name" value="Thioredoxin_ResA/DsbE_sf"/>
</dbReference>
<dbReference type="EMBL" id="JACIJC010000004">
    <property type="protein sequence ID" value="MBB5686585.1"/>
    <property type="molecule type" value="Genomic_DNA"/>
</dbReference>
<dbReference type="Gene3D" id="3.40.30.10">
    <property type="entry name" value="Glutaredoxin"/>
    <property type="match status" value="1"/>
</dbReference>
<comment type="subcellular location">
    <subcellularLocation>
        <location evidence="1">Cell envelope</location>
    </subcellularLocation>
</comment>
<dbReference type="PROSITE" id="PS51352">
    <property type="entry name" value="THIOREDOXIN_2"/>
    <property type="match status" value="1"/>
</dbReference>
<dbReference type="InterPro" id="IPR017937">
    <property type="entry name" value="Thioredoxin_CS"/>
</dbReference>
<dbReference type="Proteomes" id="UP000549617">
    <property type="component" value="Unassembled WGS sequence"/>
</dbReference>
<dbReference type="Pfam" id="PF08534">
    <property type="entry name" value="Redoxin"/>
    <property type="match status" value="1"/>
</dbReference>
<proteinExistence type="predicted"/>
<dbReference type="RefSeq" id="WP_343052978.1">
    <property type="nucleotide sequence ID" value="NZ_JACIJC010000004.1"/>
</dbReference>
<name>A0A7W9EG15_9SPHN</name>
<dbReference type="SUPFAM" id="SSF52833">
    <property type="entry name" value="Thioredoxin-like"/>
    <property type="match status" value="1"/>
</dbReference>
<feature type="domain" description="Thioredoxin" evidence="4">
    <location>
        <begin position="46"/>
        <end position="188"/>
    </location>
</feature>
<dbReference type="AlphaFoldDB" id="A0A7W9EG15"/>
<dbReference type="InterPro" id="IPR036249">
    <property type="entry name" value="Thioredoxin-like_sf"/>
</dbReference>
<dbReference type="GO" id="GO:0030313">
    <property type="term" value="C:cell envelope"/>
    <property type="evidence" value="ECO:0007669"/>
    <property type="project" value="UniProtKB-SubCell"/>
</dbReference>
<evidence type="ECO:0000259" key="4">
    <source>
        <dbReference type="PROSITE" id="PS51352"/>
    </source>
</evidence>